<dbReference type="InterPro" id="IPR001610">
    <property type="entry name" value="PAC"/>
</dbReference>
<dbReference type="Pfam" id="PF02518">
    <property type="entry name" value="HATPase_c"/>
    <property type="match status" value="1"/>
</dbReference>
<keyword evidence="8" id="KW-0067">ATP-binding</keyword>
<feature type="domain" description="Histidine kinase" evidence="15">
    <location>
        <begin position="500"/>
        <end position="722"/>
    </location>
</feature>
<dbReference type="Pfam" id="PF01627">
    <property type="entry name" value="Hpt"/>
    <property type="match status" value="1"/>
</dbReference>
<dbReference type="PRINTS" id="PR00344">
    <property type="entry name" value="BCTRLSENSOR"/>
</dbReference>
<evidence type="ECO:0000256" key="7">
    <source>
        <dbReference type="ARBA" id="ARBA00022741"/>
    </source>
</evidence>
<evidence type="ECO:0000256" key="10">
    <source>
        <dbReference type="ARBA" id="ARBA00023012"/>
    </source>
</evidence>
<evidence type="ECO:0000259" key="15">
    <source>
        <dbReference type="PROSITE" id="PS50109"/>
    </source>
</evidence>
<proteinExistence type="predicted"/>
<keyword evidence="5 13" id="KW-0597">Phosphoprotein</keyword>
<dbReference type="PANTHER" id="PTHR45339:SF1">
    <property type="entry name" value="HYBRID SIGNAL TRANSDUCTION HISTIDINE KINASE J"/>
    <property type="match status" value="1"/>
</dbReference>
<dbReference type="EMBL" id="JAGJCF010000007">
    <property type="protein sequence ID" value="MBP0616491.1"/>
    <property type="molecule type" value="Genomic_DNA"/>
</dbReference>
<dbReference type="Gene3D" id="3.30.450.20">
    <property type="entry name" value="PAS domain"/>
    <property type="match status" value="2"/>
</dbReference>
<feature type="domain" description="PAC" evidence="17">
    <location>
        <begin position="298"/>
        <end position="350"/>
    </location>
</feature>
<dbReference type="InterPro" id="IPR036641">
    <property type="entry name" value="HPT_dom_sf"/>
</dbReference>
<dbReference type="CDD" id="cd16922">
    <property type="entry name" value="HATPase_EvgS-ArcB-TorS-like"/>
    <property type="match status" value="1"/>
</dbReference>
<keyword evidence="4" id="KW-1003">Cell membrane</keyword>
<evidence type="ECO:0000256" key="8">
    <source>
        <dbReference type="ARBA" id="ARBA00022840"/>
    </source>
</evidence>
<keyword evidence="11" id="KW-0472">Membrane</keyword>
<dbReference type="Proteomes" id="UP000678276">
    <property type="component" value="Unassembled WGS sequence"/>
</dbReference>
<dbReference type="SUPFAM" id="SSF55874">
    <property type="entry name" value="ATPase domain of HSP90 chaperone/DNA topoisomerase II/histidine kinase"/>
    <property type="match status" value="1"/>
</dbReference>
<comment type="catalytic activity">
    <reaction evidence="1">
        <text>ATP + protein L-histidine = ADP + protein N-phospho-L-histidine.</text>
        <dbReference type="EC" id="2.7.13.3"/>
    </reaction>
</comment>
<dbReference type="SUPFAM" id="SSF55785">
    <property type="entry name" value="PYP-like sensor domain (PAS domain)"/>
    <property type="match status" value="2"/>
</dbReference>
<dbReference type="SMART" id="SM00387">
    <property type="entry name" value="HATPase_c"/>
    <property type="match status" value="1"/>
</dbReference>
<evidence type="ECO:0000259" key="16">
    <source>
        <dbReference type="PROSITE" id="PS50110"/>
    </source>
</evidence>
<dbReference type="InterPro" id="IPR005467">
    <property type="entry name" value="His_kinase_dom"/>
</dbReference>
<dbReference type="InterPro" id="IPR036890">
    <property type="entry name" value="HATPase_C_sf"/>
</dbReference>
<dbReference type="SMART" id="SM00388">
    <property type="entry name" value="HisKA"/>
    <property type="match status" value="1"/>
</dbReference>
<sequence length="1014" mass="110477">MDATVKGARMWLVIQKAIILGAALTAVAVPATLALQLQGMLRDLRATPHENLQWAVYQLSKEFDRFHIKVQEWKPGDIDSEDALRLRFDILMSRLDVLDAPALEAFMSGEADDSRRLVASQLAALDAHLSSVAVLTAADIDDLLAEIETDRGAIDDLTRQMLHRVVAHSSDQREEVESAAIRMGVAFATLFLSLLVMLIVVSRQRRRLEEKGHSLQKTAGMLSEAQRIAQIGTFQWDFVADRVVWSDEFSQIYGLPAGGSSNGDAFTKLLHPDDVEHVLALEKEALRKSAETGGPASRDASYRIIRQDGSIAHIKAAAEILADRIGRPLSMTSTVRDVTSEVEKTQALEQSEKNLAEAQRMARLGSFRHDLVTDEVHWSDELFRIFGIDHTLTSADPELSRILHPDDAARLLAKLAACRSDPVPGGRQSVELDHRIIRGDGAVRHVRGSMEYRYGDDGTPLSVAGTLQDVTEEYEAAQSLELAKTEAERANAAKSEFLAMMSHEVRTPMNGVLGMLGALDDTPLAPEQARLVAVARSSAEALLVILNDILDMAKIEAGKLEIEHAPFEIAPLIETIGRLNQQNAHAKGIAFKWNVTPHVPPCLMGDSARLRQVILNLVSNAVKFTAKGGVTVAVDMLEFDRWGRAKLHICVSDTGVGIPPEKREQVFSPFDQLDRSYTRKFGGTGLGLAITKTLVERMGGSIDFESAVDFGSRFWFEIPFEIAEAMPVEAAEPIAATRPRLDILVAEDDSTNQLVVRLLVEKLGHEVVIAADGVQVVEAAAGRRFDLILMDVSLPHMDGLEATRRIRAAENAADRIPIFGLSANSMASDIEACLEAGMDDFIGKPIDKAKLIAILDRVASAKRPDALQDERGDEAEDDAAGSQAADNDLAAADPATGEALVLSRIGQLEEEIGVEAMGDLLAACANDLRRTLSAMREAMEQRDVSAFRRAAHSMRGVGATVGAEPLVAVATEISALPKDLSYDECYARMADHISKFAEIYSNEIEVKSISYDGG</sequence>
<evidence type="ECO:0000256" key="13">
    <source>
        <dbReference type="PROSITE-ProRule" id="PRU00169"/>
    </source>
</evidence>
<dbReference type="Pfam" id="PF00072">
    <property type="entry name" value="Response_reg"/>
    <property type="match status" value="1"/>
</dbReference>
<dbReference type="InterPro" id="IPR003594">
    <property type="entry name" value="HATPase_dom"/>
</dbReference>
<dbReference type="Gene3D" id="3.30.565.10">
    <property type="entry name" value="Histidine kinase-like ATPase, C-terminal domain"/>
    <property type="match status" value="1"/>
</dbReference>
<evidence type="ECO:0000256" key="9">
    <source>
        <dbReference type="ARBA" id="ARBA00022989"/>
    </source>
</evidence>
<dbReference type="InterPro" id="IPR013655">
    <property type="entry name" value="PAS_fold_3"/>
</dbReference>
<evidence type="ECO:0000256" key="12">
    <source>
        <dbReference type="PROSITE-ProRule" id="PRU00110"/>
    </source>
</evidence>
<feature type="modified residue" description="4-aspartylphosphate" evidence="13">
    <location>
        <position position="791"/>
    </location>
</feature>
<dbReference type="PROSITE" id="PS50109">
    <property type="entry name" value="HIS_KIN"/>
    <property type="match status" value="1"/>
</dbReference>
<reference evidence="19 20" key="1">
    <citation type="submission" date="2021-04" db="EMBL/GenBank/DDBJ databases">
        <title>Whole genome sequence of Jiella sp. KSK16Y-1.</title>
        <authorList>
            <person name="Tuo L."/>
        </authorList>
    </citation>
    <scope>NUCLEOTIDE SEQUENCE [LARGE SCALE GENOMIC DNA]</scope>
    <source>
        <strain evidence="19 20">KSK16Y-1</strain>
    </source>
</reference>
<dbReference type="Gene3D" id="3.40.50.2300">
    <property type="match status" value="1"/>
</dbReference>
<dbReference type="CDD" id="cd00082">
    <property type="entry name" value="HisKA"/>
    <property type="match status" value="1"/>
</dbReference>
<dbReference type="CDD" id="cd00130">
    <property type="entry name" value="PAS"/>
    <property type="match status" value="1"/>
</dbReference>
<dbReference type="SMART" id="SM00086">
    <property type="entry name" value="PAC"/>
    <property type="match status" value="2"/>
</dbReference>
<dbReference type="SUPFAM" id="SSF52172">
    <property type="entry name" value="CheY-like"/>
    <property type="match status" value="1"/>
</dbReference>
<dbReference type="Pfam" id="PF00512">
    <property type="entry name" value="HisKA"/>
    <property type="match status" value="1"/>
</dbReference>
<comment type="caution">
    <text evidence="19">The sequence shown here is derived from an EMBL/GenBank/DDBJ whole genome shotgun (WGS) entry which is preliminary data.</text>
</comment>
<dbReference type="CDD" id="cd17546">
    <property type="entry name" value="REC_hyHK_CKI1_RcsC-like"/>
    <property type="match status" value="1"/>
</dbReference>
<dbReference type="InterPro" id="IPR004358">
    <property type="entry name" value="Sig_transdc_His_kin-like_C"/>
</dbReference>
<name>A0ABS4BJZ7_9HYPH</name>
<evidence type="ECO:0000313" key="19">
    <source>
        <dbReference type="EMBL" id="MBP0616491.1"/>
    </source>
</evidence>
<dbReference type="Gene3D" id="2.10.70.100">
    <property type="match status" value="2"/>
</dbReference>
<evidence type="ECO:0000256" key="5">
    <source>
        <dbReference type="ARBA" id="ARBA00022553"/>
    </source>
</evidence>
<dbReference type="PROSITE" id="PS50894">
    <property type="entry name" value="HPT"/>
    <property type="match status" value="1"/>
</dbReference>
<keyword evidence="7" id="KW-0547">Nucleotide-binding</keyword>
<keyword evidence="6" id="KW-0812">Transmembrane</keyword>
<dbReference type="Pfam" id="PF08447">
    <property type="entry name" value="PAS_3"/>
    <property type="match status" value="2"/>
</dbReference>
<dbReference type="SMART" id="SM00448">
    <property type="entry name" value="REC"/>
    <property type="match status" value="1"/>
</dbReference>
<evidence type="ECO:0000256" key="4">
    <source>
        <dbReference type="ARBA" id="ARBA00022475"/>
    </source>
</evidence>
<dbReference type="InterPro" id="IPR000700">
    <property type="entry name" value="PAS-assoc_C"/>
</dbReference>
<dbReference type="Gene3D" id="1.20.120.160">
    <property type="entry name" value="HPT domain"/>
    <property type="match status" value="1"/>
</dbReference>
<dbReference type="PROSITE" id="PS50113">
    <property type="entry name" value="PAC"/>
    <property type="match status" value="2"/>
</dbReference>
<dbReference type="SUPFAM" id="SSF47384">
    <property type="entry name" value="Homodimeric domain of signal transducing histidine kinase"/>
    <property type="match status" value="1"/>
</dbReference>
<accession>A0ABS4BJZ7</accession>
<dbReference type="PROSITE" id="PS50110">
    <property type="entry name" value="RESPONSE_REGULATORY"/>
    <property type="match status" value="1"/>
</dbReference>
<dbReference type="EC" id="2.7.13.3" evidence="3"/>
<dbReference type="SUPFAM" id="SSF47226">
    <property type="entry name" value="Histidine-containing phosphotransfer domain, HPT domain"/>
    <property type="match status" value="1"/>
</dbReference>
<evidence type="ECO:0000256" key="3">
    <source>
        <dbReference type="ARBA" id="ARBA00012438"/>
    </source>
</evidence>
<evidence type="ECO:0000256" key="2">
    <source>
        <dbReference type="ARBA" id="ARBA00004651"/>
    </source>
</evidence>
<feature type="domain" description="PAC" evidence="17">
    <location>
        <begin position="430"/>
        <end position="482"/>
    </location>
</feature>
<dbReference type="InterPro" id="IPR003661">
    <property type="entry name" value="HisK_dim/P_dom"/>
</dbReference>
<feature type="region of interest" description="Disordered" evidence="14">
    <location>
        <begin position="863"/>
        <end position="885"/>
    </location>
</feature>
<keyword evidence="20" id="KW-1185">Reference proteome</keyword>
<dbReference type="InterPro" id="IPR001789">
    <property type="entry name" value="Sig_transdc_resp-reg_receiver"/>
</dbReference>
<protein>
    <recommendedName>
        <fullName evidence="3">histidine kinase</fullName>
        <ecNumber evidence="3">2.7.13.3</ecNumber>
    </recommendedName>
</protein>
<evidence type="ECO:0000313" key="20">
    <source>
        <dbReference type="Proteomes" id="UP000678276"/>
    </source>
</evidence>
<comment type="subcellular location">
    <subcellularLocation>
        <location evidence="2">Cell membrane</location>
        <topology evidence="2">Multi-pass membrane protein</topology>
    </subcellularLocation>
</comment>
<organism evidence="19 20">
    <name type="scientific">Jiella mangrovi</name>
    <dbReference type="NCBI Taxonomy" id="2821407"/>
    <lineage>
        <taxon>Bacteria</taxon>
        <taxon>Pseudomonadati</taxon>
        <taxon>Pseudomonadota</taxon>
        <taxon>Alphaproteobacteria</taxon>
        <taxon>Hyphomicrobiales</taxon>
        <taxon>Aurantimonadaceae</taxon>
        <taxon>Jiella</taxon>
    </lineage>
</organism>
<evidence type="ECO:0000259" key="17">
    <source>
        <dbReference type="PROSITE" id="PS50113"/>
    </source>
</evidence>
<dbReference type="PANTHER" id="PTHR45339">
    <property type="entry name" value="HYBRID SIGNAL TRANSDUCTION HISTIDINE KINASE J"/>
    <property type="match status" value="1"/>
</dbReference>
<keyword evidence="9" id="KW-1133">Transmembrane helix</keyword>
<dbReference type="Gene3D" id="1.10.287.130">
    <property type="match status" value="1"/>
</dbReference>
<feature type="modified residue" description="Phosphohistidine" evidence="12">
    <location>
        <position position="952"/>
    </location>
</feature>
<keyword evidence="10" id="KW-0902">Two-component regulatory system</keyword>
<evidence type="ECO:0000256" key="11">
    <source>
        <dbReference type="ARBA" id="ARBA00023136"/>
    </source>
</evidence>
<dbReference type="InterPro" id="IPR011006">
    <property type="entry name" value="CheY-like_superfamily"/>
</dbReference>
<feature type="domain" description="Response regulatory" evidence="16">
    <location>
        <begin position="742"/>
        <end position="859"/>
    </location>
</feature>
<evidence type="ECO:0000256" key="6">
    <source>
        <dbReference type="ARBA" id="ARBA00022692"/>
    </source>
</evidence>
<dbReference type="InterPro" id="IPR035965">
    <property type="entry name" value="PAS-like_dom_sf"/>
</dbReference>
<dbReference type="InterPro" id="IPR000014">
    <property type="entry name" value="PAS"/>
</dbReference>
<evidence type="ECO:0000256" key="14">
    <source>
        <dbReference type="SAM" id="MobiDB-lite"/>
    </source>
</evidence>
<gene>
    <name evidence="19" type="ORF">J6595_12955</name>
</gene>
<evidence type="ECO:0000259" key="18">
    <source>
        <dbReference type="PROSITE" id="PS50894"/>
    </source>
</evidence>
<feature type="domain" description="HPt" evidence="18">
    <location>
        <begin position="913"/>
        <end position="1007"/>
    </location>
</feature>
<dbReference type="InterPro" id="IPR008207">
    <property type="entry name" value="Sig_transdc_His_kin_Hpt_dom"/>
</dbReference>
<dbReference type="InterPro" id="IPR036097">
    <property type="entry name" value="HisK_dim/P_sf"/>
</dbReference>
<evidence type="ECO:0000256" key="1">
    <source>
        <dbReference type="ARBA" id="ARBA00000085"/>
    </source>
</evidence>